<dbReference type="CDD" id="cd06579">
    <property type="entry name" value="TM_PBP1_transp_AraH_like"/>
    <property type="match status" value="1"/>
</dbReference>
<feature type="transmembrane region" description="Helical" evidence="11">
    <location>
        <begin position="224"/>
        <end position="247"/>
    </location>
</feature>
<accession>A0A3P3XHD8</accession>
<keyword evidence="3" id="KW-0813">Transport</keyword>
<evidence type="ECO:0000256" key="4">
    <source>
        <dbReference type="ARBA" id="ARBA00022475"/>
    </source>
</evidence>
<reference evidence="12" key="1">
    <citation type="submission" date="2017-02" db="EMBL/GenBank/DDBJ databases">
        <authorList>
            <person name="Regsiter A."/>
            <person name="William W."/>
        </authorList>
    </citation>
    <scope>NUCLEOTIDE SEQUENCE</scope>
    <source>
        <strain evidence="12">Bib</strain>
    </source>
</reference>
<dbReference type="Pfam" id="PF02653">
    <property type="entry name" value="BPD_transp_2"/>
    <property type="match status" value="1"/>
</dbReference>
<evidence type="ECO:0000256" key="6">
    <source>
        <dbReference type="ARBA" id="ARBA00022692"/>
    </source>
</evidence>
<dbReference type="PANTHER" id="PTHR32196:SF71">
    <property type="entry name" value="AUTOINDUCER 2 IMPORT SYSTEM PERMEASE PROTEIN LSRD"/>
    <property type="match status" value="1"/>
</dbReference>
<keyword evidence="7 11" id="KW-1133">Transmembrane helix</keyword>
<organism evidence="12">
    <name type="scientific">uncultured spirochete</name>
    <dbReference type="NCBI Taxonomy" id="156406"/>
    <lineage>
        <taxon>Bacteria</taxon>
        <taxon>Pseudomonadati</taxon>
        <taxon>Spirochaetota</taxon>
        <taxon>Spirochaetia</taxon>
        <taxon>Spirochaetales</taxon>
        <taxon>environmental samples</taxon>
    </lineage>
</organism>
<evidence type="ECO:0000256" key="2">
    <source>
        <dbReference type="ARBA" id="ARBA00011262"/>
    </source>
</evidence>
<feature type="transmembrane region" description="Helical" evidence="11">
    <location>
        <begin position="133"/>
        <end position="153"/>
    </location>
</feature>
<sequence length="327" mass="34528">MKAQAHVSTALDSSFFSKYKKLIVAALLIIFLFVLGEIIVSDFLSVGQILLTIKLSSFIALFGLCQMIVIAAGGSGLDLSVGYTATVTAVLTAKLMDGKNENIWIAILVALALGFIIGVLNGFFVSYIKLPPLVVTLAMSQMIQGAINVYTAGKNITGKPSPILQLIAAKTTGFVPNIIFLLILLTIIVMLILNKTRIGILLYGVGANPTAAHLSGVDIKRVRFLSYVVSGILASFIGLLLLGNMGIAFKDMGSNYVMPSIAAAVVGGVSLAGGDGNYLGVVLGAIFLQTLTNLLVALGWGDAGKWTGFGIVLFLLLIVYVSNRRKR</sequence>
<feature type="transmembrane region" description="Helical" evidence="11">
    <location>
        <begin position="253"/>
        <end position="271"/>
    </location>
</feature>
<feature type="transmembrane region" description="Helical" evidence="11">
    <location>
        <begin position="22"/>
        <end position="46"/>
    </location>
</feature>
<feature type="transmembrane region" description="Helical" evidence="11">
    <location>
        <begin position="173"/>
        <end position="193"/>
    </location>
</feature>
<evidence type="ECO:0000256" key="5">
    <source>
        <dbReference type="ARBA" id="ARBA00022519"/>
    </source>
</evidence>
<keyword evidence="4" id="KW-1003">Cell membrane</keyword>
<keyword evidence="6 11" id="KW-0812">Transmembrane</keyword>
<feature type="transmembrane region" description="Helical" evidence="11">
    <location>
        <begin position="306"/>
        <end position="323"/>
    </location>
</feature>
<feature type="transmembrane region" description="Helical" evidence="11">
    <location>
        <begin position="58"/>
        <end position="83"/>
    </location>
</feature>
<evidence type="ECO:0000256" key="3">
    <source>
        <dbReference type="ARBA" id="ARBA00022448"/>
    </source>
</evidence>
<keyword evidence="5" id="KW-0997">Cell inner membrane</keyword>
<gene>
    <name evidence="12" type="ORF">SPIROBIBN47_210064</name>
</gene>
<proteinExistence type="predicted"/>
<evidence type="ECO:0000256" key="8">
    <source>
        <dbReference type="ARBA" id="ARBA00023136"/>
    </source>
</evidence>
<feature type="transmembrane region" description="Helical" evidence="11">
    <location>
        <begin position="103"/>
        <end position="126"/>
    </location>
</feature>
<dbReference type="AlphaFoldDB" id="A0A3P3XHD8"/>
<evidence type="ECO:0000256" key="11">
    <source>
        <dbReference type="SAM" id="Phobius"/>
    </source>
</evidence>
<evidence type="ECO:0000256" key="7">
    <source>
        <dbReference type="ARBA" id="ARBA00022989"/>
    </source>
</evidence>
<dbReference type="GO" id="GO:0022857">
    <property type="term" value="F:transmembrane transporter activity"/>
    <property type="evidence" value="ECO:0007669"/>
    <property type="project" value="InterPro"/>
</dbReference>
<keyword evidence="8 11" id="KW-0472">Membrane</keyword>
<comment type="subunit">
    <text evidence="2">The complex is composed of two ATP-binding proteins (LsrA), two transmembrane proteins (LsrC and LsrD) and a solute-binding protein (LsrB).</text>
</comment>
<evidence type="ECO:0000256" key="9">
    <source>
        <dbReference type="ARBA" id="ARBA00025439"/>
    </source>
</evidence>
<evidence type="ECO:0000256" key="1">
    <source>
        <dbReference type="ARBA" id="ARBA00004651"/>
    </source>
</evidence>
<evidence type="ECO:0000313" key="12">
    <source>
        <dbReference type="EMBL" id="SLM11762.1"/>
    </source>
</evidence>
<protein>
    <recommendedName>
        <fullName evidence="10">Autoinducer 2 import system permease protein LsrD</fullName>
    </recommendedName>
</protein>
<comment type="function">
    <text evidence="9">Part of the ABC transporter complex LsrABCD involved in autoinducer 2 (AI-2) import. Probably responsible for the translocation of the substrate across the membrane.</text>
</comment>
<evidence type="ECO:0000256" key="10">
    <source>
        <dbReference type="ARBA" id="ARBA00039381"/>
    </source>
</evidence>
<dbReference type="GO" id="GO:0005886">
    <property type="term" value="C:plasma membrane"/>
    <property type="evidence" value="ECO:0007669"/>
    <property type="project" value="UniProtKB-SubCell"/>
</dbReference>
<name>A0A3P3XHD8_9SPIR</name>
<dbReference type="PANTHER" id="PTHR32196">
    <property type="entry name" value="ABC TRANSPORTER PERMEASE PROTEIN YPHD-RELATED-RELATED"/>
    <property type="match status" value="1"/>
</dbReference>
<dbReference type="InterPro" id="IPR001851">
    <property type="entry name" value="ABC_transp_permease"/>
</dbReference>
<comment type="subcellular location">
    <subcellularLocation>
        <location evidence="1">Cell membrane</location>
        <topology evidence="1">Multi-pass membrane protein</topology>
    </subcellularLocation>
</comment>
<feature type="transmembrane region" description="Helical" evidence="11">
    <location>
        <begin position="278"/>
        <end position="300"/>
    </location>
</feature>
<dbReference type="EMBL" id="FWDM01000014">
    <property type="protein sequence ID" value="SLM11762.1"/>
    <property type="molecule type" value="Genomic_DNA"/>
</dbReference>